<sequence length="484" mass="53376">MESTELLERRVLEAAKAAEERNDPPSVWAVEASRFARESGAGGVPNLEMGRALVAGLCFSNNTPSFWKYLEQALSSRLLCPLHVLSLLTPRIIPHRRTQPEAYRLYLELLSRYALSFSPMGTHSCREKIKDSVDEALQLSSTYGVNIADVVISLIDSTLEDWGIQSAFSEKYDNLYVSAWSQDMDIDVKMDSNDKRNEHREHLRRTNALMAIEMVGLLTANKKSQAMLRLVHLNLPEKFDSLLQRLQLLKTHISSENLISSNNILVKLFGNIEKVLDGDYRSNKHKLVGVVIDIGSRESLSCLNFRAGHDTCWVPLDIYMESAMDGKQFPVTSAIYVLSGASSCSFKNNDGMSTNDHDPLEGPVPHLDARLCVLLALIPLAIARVCQDDGEKMKLRGFSSLKSMGTGNEISTEGDGYYPRRRGLISSLQVLGQFSSLLSPPASVAAAANAAAVKAAAFISNFKKGTDGYNSVLQNEVSFKAGEP</sequence>
<dbReference type="InterPro" id="IPR039638">
    <property type="entry name" value="MED33A/B"/>
</dbReference>
<protein>
    <submittedName>
        <fullName evidence="1">Mediator of RNA polymerase II transcription subunit 33A</fullName>
    </submittedName>
</protein>
<dbReference type="Proteomes" id="UP001180020">
    <property type="component" value="Unassembled WGS sequence"/>
</dbReference>
<evidence type="ECO:0000313" key="1">
    <source>
        <dbReference type="EMBL" id="KAK1311961.1"/>
    </source>
</evidence>
<comment type="caution">
    <text evidence="1">The sequence shown here is derived from an EMBL/GenBank/DDBJ whole genome shotgun (WGS) entry which is preliminary data.</text>
</comment>
<gene>
    <name evidence="1" type="primary">MED33A</name>
    <name evidence="1" type="ORF">QJS10_CPA07g01373</name>
</gene>
<dbReference type="AlphaFoldDB" id="A0AAV9EE68"/>
<accession>A0AAV9EE68</accession>
<name>A0AAV9EE68_ACOCL</name>
<proteinExistence type="predicted"/>
<dbReference type="PANTHER" id="PTHR33739">
    <property type="entry name" value="OS07G0681500 PROTEIN"/>
    <property type="match status" value="1"/>
</dbReference>
<reference evidence="1" key="1">
    <citation type="journal article" date="2023" name="Nat. Commun.">
        <title>Diploid and tetraploid genomes of Acorus and the evolution of monocots.</title>
        <authorList>
            <person name="Ma L."/>
            <person name="Liu K.W."/>
            <person name="Li Z."/>
            <person name="Hsiao Y.Y."/>
            <person name="Qi Y."/>
            <person name="Fu T."/>
            <person name="Tang G.D."/>
            <person name="Zhang D."/>
            <person name="Sun W.H."/>
            <person name="Liu D.K."/>
            <person name="Li Y."/>
            <person name="Chen G.Z."/>
            <person name="Liu X.D."/>
            <person name="Liao X.Y."/>
            <person name="Jiang Y.T."/>
            <person name="Yu X."/>
            <person name="Hao Y."/>
            <person name="Huang J."/>
            <person name="Zhao X.W."/>
            <person name="Ke S."/>
            <person name="Chen Y.Y."/>
            <person name="Wu W.L."/>
            <person name="Hsu J.L."/>
            <person name="Lin Y.F."/>
            <person name="Huang M.D."/>
            <person name="Li C.Y."/>
            <person name="Huang L."/>
            <person name="Wang Z.W."/>
            <person name="Zhao X."/>
            <person name="Zhong W.Y."/>
            <person name="Peng D.H."/>
            <person name="Ahmad S."/>
            <person name="Lan S."/>
            <person name="Zhang J.S."/>
            <person name="Tsai W.C."/>
            <person name="Van de Peer Y."/>
            <person name="Liu Z.J."/>
        </authorList>
    </citation>
    <scope>NUCLEOTIDE SEQUENCE</scope>
    <source>
        <strain evidence="1">CP</strain>
    </source>
</reference>
<evidence type="ECO:0000313" key="2">
    <source>
        <dbReference type="Proteomes" id="UP001180020"/>
    </source>
</evidence>
<dbReference type="GO" id="GO:2000762">
    <property type="term" value="P:regulation of phenylpropanoid metabolic process"/>
    <property type="evidence" value="ECO:0007669"/>
    <property type="project" value="InterPro"/>
</dbReference>
<dbReference type="EMBL" id="JAUJYO010000007">
    <property type="protein sequence ID" value="KAK1311961.1"/>
    <property type="molecule type" value="Genomic_DNA"/>
</dbReference>
<reference evidence="1" key="2">
    <citation type="submission" date="2023-06" db="EMBL/GenBank/DDBJ databases">
        <authorList>
            <person name="Ma L."/>
            <person name="Liu K.-W."/>
            <person name="Li Z."/>
            <person name="Hsiao Y.-Y."/>
            <person name="Qi Y."/>
            <person name="Fu T."/>
            <person name="Tang G."/>
            <person name="Zhang D."/>
            <person name="Sun W.-H."/>
            <person name="Liu D.-K."/>
            <person name="Li Y."/>
            <person name="Chen G.-Z."/>
            <person name="Liu X.-D."/>
            <person name="Liao X.-Y."/>
            <person name="Jiang Y.-T."/>
            <person name="Yu X."/>
            <person name="Hao Y."/>
            <person name="Huang J."/>
            <person name="Zhao X.-W."/>
            <person name="Ke S."/>
            <person name="Chen Y.-Y."/>
            <person name="Wu W.-L."/>
            <person name="Hsu J.-L."/>
            <person name="Lin Y.-F."/>
            <person name="Huang M.-D."/>
            <person name="Li C.-Y."/>
            <person name="Huang L."/>
            <person name="Wang Z.-W."/>
            <person name="Zhao X."/>
            <person name="Zhong W.-Y."/>
            <person name="Peng D.-H."/>
            <person name="Ahmad S."/>
            <person name="Lan S."/>
            <person name="Zhang J.-S."/>
            <person name="Tsai W.-C."/>
            <person name="Van De Peer Y."/>
            <person name="Liu Z.-J."/>
        </authorList>
    </citation>
    <scope>NUCLEOTIDE SEQUENCE</scope>
    <source>
        <strain evidence="1">CP</strain>
        <tissue evidence="1">Leaves</tissue>
    </source>
</reference>
<dbReference type="PANTHER" id="PTHR33739:SF3">
    <property type="entry name" value="OS07G0681500 PROTEIN"/>
    <property type="match status" value="1"/>
</dbReference>
<keyword evidence="2" id="KW-1185">Reference proteome</keyword>
<dbReference type="GO" id="GO:0016592">
    <property type="term" value="C:mediator complex"/>
    <property type="evidence" value="ECO:0007669"/>
    <property type="project" value="InterPro"/>
</dbReference>
<organism evidence="1 2">
    <name type="scientific">Acorus calamus</name>
    <name type="common">Sweet flag</name>
    <dbReference type="NCBI Taxonomy" id="4465"/>
    <lineage>
        <taxon>Eukaryota</taxon>
        <taxon>Viridiplantae</taxon>
        <taxon>Streptophyta</taxon>
        <taxon>Embryophyta</taxon>
        <taxon>Tracheophyta</taxon>
        <taxon>Spermatophyta</taxon>
        <taxon>Magnoliopsida</taxon>
        <taxon>Liliopsida</taxon>
        <taxon>Acoraceae</taxon>
        <taxon>Acorus</taxon>
    </lineage>
</organism>